<organism evidence="17">
    <name type="scientific">Candidatus Aschnera chinzeii</name>
    <dbReference type="NCBI Taxonomy" id="1485666"/>
    <lineage>
        <taxon>Bacteria</taxon>
        <taxon>Pseudomonadati</taxon>
        <taxon>Pseudomonadota</taxon>
        <taxon>Gammaproteobacteria</taxon>
        <taxon>Enterobacterales</taxon>
        <taxon>Enterobacteriaceae</taxon>
        <taxon>Candidatus Aschnera</taxon>
    </lineage>
</organism>
<dbReference type="InterPro" id="IPR012999">
    <property type="entry name" value="Pyr_OxRdtase_I_AS"/>
</dbReference>
<dbReference type="InterPro" id="IPR050151">
    <property type="entry name" value="Class-I_Pyr_Nuc-Dis_Oxidored"/>
</dbReference>
<reference evidence="17" key="1">
    <citation type="journal article" date="2023" name="Front. Microbiol.">
        <title>Genome analysis of Candidatus Aschnera chinzeii, the bacterial endosymbiont of the blood-sucking bat fly Penicillidia jenynsii (Insecta: Diptera: Nycteribiidae).</title>
        <authorList>
            <person name="Koga R."/>
            <person name="Moriyama M."/>
            <person name="Nozaki T."/>
            <person name="Fukatsu T."/>
        </authorList>
    </citation>
    <scope>NUCLEOTIDE SEQUENCE</scope>
    <source>
        <strain evidence="17">Kw-01</strain>
    </source>
</reference>
<dbReference type="NCBIfam" id="TIGR01350">
    <property type="entry name" value="lipoamide_DH"/>
    <property type="match status" value="1"/>
</dbReference>
<evidence type="ECO:0000256" key="7">
    <source>
        <dbReference type="ARBA" id="ARBA00023027"/>
    </source>
</evidence>
<feature type="disulfide bond" description="Redox-active" evidence="13">
    <location>
        <begin position="45"/>
        <end position="50"/>
    </location>
</feature>
<keyword evidence="9 14" id="KW-0676">Redox-active center</keyword>
<evidence type="ECO:0000256" key="8">
    <source>
        <dbReference type="ARBA" id="ARBA00023157"/>
    </source>
</evidence>
<name>A0AAT9G4Z0_9ENTR</name>
<dbReference type="SUPFAM" id="SSF51905">
    <property type="entry name" value="FAD/NAD(P)-binding domain"/>
    <property type="match status" value="1"/>
</dbReference>
<feature type="domain" description="FAD/NAD(P)-binding" evidence="16">
    <location>
        <begin position="8"/>
        <end position="327"/>
    </location>
</feature>
<comment type="miscellaneous">
    <text evidence="14">The active site is a redox-active disulfide bond.</text>
</comment>
<feature type="binding site" evidence="12">
    <location>
        <position position="271"/>
    </location>
    <ligand>
        <name>NAD(+)</name>
        <dbReference type="ChEBI" id="CHEBI:57540"/>
    </ligand>
</feature>
<dbReference type="FunFam" id="3.30.390.30:FF:000001">
    <property type="entry name" value="Dihydrolipoyl dehydrogenase"/>
    <property type="match status" value="1"/>
</dbReference>
<dbReference type="PANTHER" id="PTHR22912">
    <property type="entry name" value="DISULFIDE OXIDOREDUCTASE"/>
    <property type="match status" value="1"/>
</dbReference>
<evidence type="ECO:0000256" key="1">
    <source>
        <dbReference type="ARBA" id="ARBA00007532"/>
    </source>
</evidence>
<feature type="binding site" evidence="12">
    <location>
        <begin position="182"/>
        <end position="189"/>
    </location>
    <ligand>
        <name>NAD(+)</name>
        <dbReference type="ChEBI" id="CHEBI:57540"/>
    </ligand>
</feature>
<dbReference type="InterPro" id="IPR001100">
    <property type="entry name" value="Pyr_nuc-diS_OxRdtase"/>
</dbReference>
<keyword evidence="4 14" id="KW-0285">Flavoprotein</keyword>
<dbReference type="PROSITE" id="PS00076">
    <property type="entry name" value="PYRIDINE_REDOX_1"/>
    <property type="match status" value="1"/>
</dbReference>
<evidence type="ECO:0000256" key="9">
    <source>
        <dbReference type="ARBA" id="ARBA00023284"/>
    </source>
</evidence>
<dbReference type="GO" id="GO:0006979">
    <property type="term" value="P:response to oxidative stress"/>
    <property type="evidence" value="ECO:0007669"/>
    <property type="project" value="UniProtKB-ARBA"/>
</dbReference>
<dbReference type="InterPro" id="IPR036188">
    <property type="entry name" value="FAD/NAD-bd_sf"/>
</dbReference>
<dbReference type="PRINTS" id="PR00411">
    <property type="entry name" value="PNDRDTASEI"/>
</dbReference>
<dbReference type="Gene3D" id="3.30.390.30">
    <property type="match status" value="1"/>
</dbReference>
<dbReference type="PIRSF" id="PIRSF000350">
    <property type="entry name" value="Mercury_reductase_MerA"/>
    <property type="match status" value="1"/>
</dbReference>
<feature type="binding site" evidence="12">
    <location>
        <begin position="145"/>
        <end position="147"/>
    </location>
    <ligand>
        <name>FAD</name>
        <dbReference type="ChEBI" id="CHEBI:57692"/>
    </ligand>
</feature>
<dbReference type="InterPro" id="IPR016156">
    <property type="entry name" value="FAD/NAD-linked_Rdtase_dimer_sf"/>
</dbReference>
<dbReference type="GO" id="GO:0050660">
    <property type="term" value="F:flavin adenine dinucleotide binding"/>
    <property type="evidence" value="ECO:0007669"/>
    <property type="project" value="InterPro"/>
</dbReference>
<comment type="similarity">
    <text evidence="1 14">Belongs to the class-I pyridine nucleotide-disulfide oxidoreductase family.</text>
</comment>
<evidence type="ECO:0000259" key="15">
    <source>
        <dbReference type="Pfam" id="PF02852"/>
    </source>
</evidence>
<keyword evidence="12" id="KW-0547">Nucleotide-binding</keyword>
<dbReference type="GO" id="GO:0006103">
    <property type="term" value="P:2-oxoglutarate metabolic process"/>
    <property type="evidence" value="ECO:0007669"/>
    <property type="project" value="TreeGrafter"/>
</dbReference>
<feature type="active site" description="Proton acceptor" evidence="11">
    <location>
        <position position="444"/>
    </location>
</feature>
<evidence type="ECO:0000256" key="11">
    <source>
        <dbReference type="PIRSR" id="PIRSR000350-2"/>
    </source>
</evidence>
<dbReference type="PRINTS" id="PR00368">
    <property type="entry name" value="FADPNR"/>
</dbReference>
<dbReference type="SUPFAM" id="SSF55424">
    <property type="entry name" value="FAD/NAD-linked reductases, dimerisation (C-terminal) domain"/>
    <property type="match status" value="1"/>
</dbReference>
<dbReference type="InterPro" id="IPR006258">
    <property type="entry name" value="Lipoamide_DH"/>
</dbReference>
<accession>A0AAT9G4Z0</accession>
<evidence type="ECO:0000256" key="14">
    <source>
        <dbReference type="RuleBase" id="RU003692"/>
    </source>
</evidence>
<evidence type="ECO:0000256" key="5">
    <source>
        <dbReference type="ARBA" id="ARBA00022827"/>
    </source>
</evidence>
<dbReference type="GO" id="GO:0004148">
    <property type="term" value="F:dihydrolipoyl dehydrogenase (NADH) activity"/>
    <property type="evidence" value="ECO:0007669"/>
    <property type="project" value="UniProtKB-EC"/>
</dbReference>
<dbReference type="Pfam" id="PF02852">
    <property type="entry name" value="Pyr_redox_dim"/>
    <property type="match status" value="1"/>
</dbReference>
<proteinExistence type="inferred from homology"/>
<gene>
    <name evidence="17" type="primary">lpdA</name>
    <name evidence="17" type="ORF">ACHINZ_4730</name>
</gene>
<evidence type="ECO:0000256" key="12">
    <source>
        <dbReference type="PIRSR" id="PIRSR000350-3"/>
    </source>
</evidence>
<feature type="domain" description="Pyridine nucleotide-disulphide oxidoreductase dimerisation" evidence="15">
    <location>
        <begin position="346"/>
        <end position="454"/>
    </location>
</feature>
<dbReference type="InterPro" id="IPR023753">
    <property type="entry name" value="FAD/NAD-binding_dom"/>
</dbReference>
<comment type="cofactor">
    <cofactor evidence="12 14">
        <name>FAD</name>
        <dbReference type="ChEBI" id="CHEBI:57692"/>
    </cofactor>
    <text evidence="12 14">Binds 1 FAD per subunit.</text>
</comment>
<keyword evidence="5 12" id="KW-0274">FAD</keyword>
<evidence type="ECO:0000256" key="6">
    <source>
        <dbReference type="ARBA" id="ARBA00023002"/>
    </source>
</evidence>
<reference evidence="17" key="2">
    <citation type="submission" date="2023-10" db="EMBL/GenBank/DDBJ databases">
        <authorList>
            <person name="Koga R."/>
            <person name="Fukatsu T."/>
        </authorList>
    </citation>
    <scope>NUCLEOTIDE SEQUENCE</scope>
    <source>
        <strain evidence="17">Kw-01</strain>
    </source>
</reference>
<feature type="binding site" evidence="12">
    <location>
        <begin position="318"/>
        <end position="321"/>
    </location>
    <ligand>
        <name>FAD</name>
        <dbReference type="ChEBI" id="CHEBI:57692"/>
    </ligand>
</feature>
<feature type="binding site" evidence="12">
    <location>
        <position position="54"/>
    </location>
    <ligand>
        <name>FAD</name>
        <dbReference type="ChEBI" id="CHEBI:57692"/>
    </ligand>
</feature>
<feature type="binding site" evidence="12">
    <location>
        <position position="312"/>
    </location>
    <ligand>
        <name>FAD</name>
        <dbReference type="ChEBI" id="CHEBI:57692"/>
    </ligand>
</feature>
<dbReference type="Gene3D" id="3.50.50.60">
    <property type="entry name" value="FAD/NAD(P)-binding domain"/>
    <property type="match status" value="2"/>
</dbReference>
<evidence type="ECO:0000259" key="16">
    <source>
        <dbReference type="Pfam" id="PF07992"/>
    </source>
</evidence>
<evidence type="ECO:0000256" key="4">
    <source>
        <dbReference type="ARBA" id="ARBA00022630"/>
    </source>
</evidence>
<feature type="binding site" evidence="12">
    <location>
        <position position="205"/>
    </location>
    <ligand>
        <name>NAD(+)</name>
        <dbReference type="ChEBI" id="CHEBI:57540"/>
    </ligand>
</feature>
<evidence type="ECO:0000256" key="3">
    <source>
        <dbReference type="ARBA" id="ARBA00016961"/>
    </source>
</evidence>
<dbReference type="EC" id="1.8.1.4" evidence="2 14"/>
<evidence type="ECO:0000256" key="10">
    <source>
        <dbReference type="ARBA" id="ARBA00049187"/>
    </source>
</evidence>
<dbReference type="InterPro" id="IPR004099">
    <property type="entry name" value="Pyr_nucl-diS_OxRdtase_dimer"/>
</dbReference>
<evidence type="ECO:0000256" key="13">
    <source>
        <dbReference type="PIRSR" id="PIRSR000350-4"/>
    </source>
</evidence>
<sequence length="473" mass="52418">MKEKIHTNVIVLGSGPSGYSAAFRCADLNLETILIERYTKLGGVCLNVGCIPSKALLYLSQVIEQARSINTSGIIFDSPKIDIIKIQLWKQKIIDKITNSLLKMSDLRKIKIINGMAKFVDSNTVIVESVSKTITIQFNHAIIATGSYPVKISSIPYKDHRIWDSTEALKLKIIPKNMLVIGAGAIGLEISTIYNTLGTKIDIIELSSKIFPSVDKDVTDFYYNQINNKFNFIFNAEISNVQSKDDGVYVTIKSHESQKIQRYDIILVAVGRMPNTKFINLDNIGIQLNNNGFIVTNQQMQTNIPHIYAIGDVVGHPMLAHKGSHEGHIAAEVISGLNHFFDTKIIPNIVYTEPNIAWVGMTEQEAKEKNIEYKIAIFPWKASGRAIASHFSDGITKLIFNKKTNRIIGGSVVGMNSGELLGEISLAIEMGCEAEDIVLTIHGHPTFYESINLAAQIYTGSITDLPKYKNTTN</sequence>
<dbReference type="EMBL" id="AP028961">
    <property type="protein sequence ID" value="BET44800.1"/>
    <property type="molecule type" value="Genomic_DNA"/>
</dbReference>
<comment type="catalytic activity">
    <reaction evidence="10 14">
        <text>N(6)-[(R)-dihydrolipoyl]-L-lysyl-[protein] + NAD(+) = N(6)-[(R)-lipoyl]-L-lysyl-[protein] + NADH + H(+)</text>
        <dbReference type="Rhea" id="RHEA:15045"/>
        <dbReference type="Rhea" id="RHEA-COMP:10474"/>
        <dbReference type="Rhea" id="RHEA-COMP:10475"/>
        <dbReference type="ChEBI" id="CHEBI:15378"/>
        <dbReference type="ChEBI" id="CHEBI:57540"/>
        <dbReference type="ChEBI" id="CHEBI:57945"/>
        <dbReference type="ChEBI" id="CHEBI:83099"/>
        <dbReference type="ChEBI" id="CHEBI:83100"/>
        <dbReference type="EC" id="1.8.1.4"/>
    </reaction>
</comment>
<dbReference type="Pfam" id="PF07992">
    <property type="entry name" value="Pyr_redox_2"/>
    <property type="match status" value="1"/>
</dbReference>
<keyword evidence="7 12" id="KW-0520">NAD</keyword>
<protein>
    <recommendedName>
        <fullName evidence="3 14">Dihydrolipoyl dehydrogenase</fullName>
        <ecNumber evidence="2 14">1.8.1.4</ecNumber>
    </recommendedName>
</protein>
<dbReference type="AlphaFoldDB" id="A0AAT9G4Z0"/>
<dbReference type="PANTHER" id="PTHR22912:SF160">
    <property type="entry name" value="DIHYDROLIPOYL DEHYDROGENASE"/>
    <property type="match status" value="1"/>
</dbReference>
<evidence type="ECO:0000313" key="17">
    <source>
        <dbReference type="EMBL" id="BET44800.1"/>
    </source>
</evidence>
<keyword evidence="8" id="KW-1015">Disulfide bond</keyword>
<evidence type="ECO:0000256" key="2">
    <source>
        <dbReference type="ARBA" id="ARBA00012608"/>
    </source>
</evidence>
<keyword evidence="6 14" id="KW-0560">Oxidoreductase</keyword>